<keyword evidence="1" id="KW-1133">Transmembrane helix</keyword>
<keyword evidence="1" id="KW-0472">Membrane</keyword>
<dbReference type="Proteomes" id="UP000003081">
    <property type="component" value="Unassembled WGS sequence"/>
</dbReference>
<feature type="transmembrane region" description="Helical" evidence="1">
    <location>
        <begin position="12"/>
        <end position="33"/>
    </location>
</feature>
<evidence type="ECO:0000313" key="2">
    <source>
        <dbReference type="EMBL" id="EEP54198.1"/>
    </source>
</evidence>
<evidence type="ECO:0000256" key="1">
    <source>
        <dbReference type="SAM" id="Phobius"/>
    </source>
</evidence>
<sequence>MLKLQHNRHYLISIIFFSYYYFVKITTNIYIYIHTYDILHYHFY</sequence>
<dbReference type="EMBL" id="ACOM01000005">
    <property type="protein sequence ID" value="EEP54198.1"/>
    <property type="molecule type" value="Genomic_DNA"/>
</dbReference>
<gene>
    <name evidence="2" type="ORF">CLP_2236</name>
</gene>
<accession>C4IIK0</accession>
<name>C4IIK0_CLOBU</name>
<keyword evidence="1" id="KW-0812">Transmembrane</keyword>
<keyword evidence="3" id="KW-1185">Reference proteome</keyword>
<protein>
    <submittedName>
        <fullName evidence="2">Uncharacterized protein</fullName>
    </submittedName>
</protein>
<evidence type="ECO:0000313" key="3">
    <source>
        <dbReference type="Proteomes" id="UP000003081"/>
    </source>
</evidence>
<organism evidence="2 3">
    <name type="scientific">Clostridium butyricum E4 str. BoNT E BL5262</name>
    <dbReference type="NCBI Taxonomy" id="632245"/>
    <lineage>
        <taxon>Bacteria</taxon>
        <taxon>Bacillati</taxon>
        <taxon>Bacillota</taxon>
        <taxon>Clostridia</taxon>
        <taxon>Eubacteriales</taxon>
        <taxon>Clostridiaceae</taxon>
        <taxon>Clostridium</taxon>
    </lineage>
</organism>
<reference evidence="2 3" key="1">
    <citation type="submission" date="2009-08" db="EMBL/GenBank/DDBJ databases">
        <authorList>
            <person name="Shrivastava S."/>
            <person name="Brinkac L.B."/>
            <person name="Brown J.L."/>
            <person name="Bruce D.B."/>
            <person name="Detter C."/>
            <person name="Green L.D."/>
            <person name="Munk C.A."/>
            <person name="Rogers Y.C."/>
            <person name="Tapia R."/>
            <person name="Sims D.R."/>
            <person name="Smith L.A."/>
            <person name="Smith T.J."/>
            <person name="Sutton G."/>
            <person name="Brettin T."/>
        </authorList>
    </citation>
    <scope>NUCLEOTIDE SEQUENCE [LARGE SCALE GENOMIC DNA]</scope>
    <source>
        <strain evidence="3">E4 str. BoNT E BL5262</strain>
    </source>
</reference>
<comment type="caution">
    <text evidence="2">The sequence shown here is derived from an EMBL/GenBank/DDBJ whole genome shotgun (WGS) entry which is preliminary data.</text>
</comment>
<proteinExistence type="predicted"/>
<dbReference type="AlphaFoldDB" id="C4IIK0"/>
<dbReference type="HOGENOM" id="CLU_3214365_0_0_9"/>